<reference evidence="1" key="1">
    <citation type="submission" date="2020-02" db="EMBL/GenBank/DDBJ databases">
        <authorList>
            <person name="Meier V. D."/>
        </authorList>
    </citation>
    <scope>NUCLEOTIDE SEQUENCE</scope>
    <source>
        <strain evidence="1">AVDCRST_MAG56</strain>
    </source>
</reference>
<protein>
    <submittedName>
        <fullName evidence="1">Uncharacterized protein</fullName>
    </submittedName>
</protein>
<dbReference type="EMBL" id="CADCTQ010000254">
    <property type="protein sequence ID" value="CAA9269642.1"/>
    <property type="molecule type" value="Genomic_DNA"/>
</dbReference>
<name>A0A6J4J3L4_9SPHI</name>
<gene>
    <name evidence="1" type="ORF">AVDCRST_MAG56-2977</name>
</gene>
<sequence>TIRMLFIAYAKLIKSFLTSYVNSKSMVSNQALFLPLHSLPLHSLLLPYPFFLEQVLGSLLPTAPIAVLAEATRKRKNSISLIPA</sequence>
<feature type="non-terminal residue" evidence="1">
    <location>
        <position position="1"/>
    </location>
</feature>
<evidence type="ECO:0000313" key="1">
    <source>
        <dbReference type="EMBL" id="CAA9269642.1"/>
    </source>
</evidence>
<accession>A0A6J4J3L4</accession>
<proteinExistence type="predicted"/>
<organism evidence="1">
    <name type="scientific">uncultured Cytophagales bacterium</name>
    <dbReference type="NCBI Taxonomy" id="158755"/>
    <lineage>
        <taxon>Bacteria</taxon>
        <taxon>Pseudomonadati</taxon>
        <taxon>Bacteroidota</taxon>
        <taxon>Sphingobacteriia</taxon>
        <taxon>Sphingobacteriales</taxon>
        <taxon>environmental samples</taxon>
    </lineage>
</organism>
<dbReference type="AlphaFoldDB" id="A0A6J4J3L4"/>